<keyword evidence="1" id="KW-0732">Signal</keyword>
<dbReference type="Proteomes" id="UP000515317">
    <property type="component" value="Chromosome"/>
</dbReference>
<protein>
    <submittedName>
        <fullName evidence="2">Uncharacterized protein</fullName>
    </submittedName>
</protein>
<evidence type="ECO:0000313" key="3">
    <source>
        <dbReference type="Proteomes" id="UP000515317"/>
    </source>
</evidence>
<proteinExistence type="predicted"/>
<feature type="signal peptide" evidence="1">
    <location>
        <begin position="1"/>
        <end position="26"/>
    </location>
</feature>
<keyword evidence="3" id="KW-1185">Reference proteome</keyword>
<dbReference type="RefSeq" id="WP_222877185.1">
    <property type="nucleotide sequence ID" value="NZ_AP023361.1"/>
</dbReference>
<sequence>MHPTRFSAGIFAAIAFAAIALSPAKAGSMTFKPMDVGGKKILLAEGEITENSDAAFRRALRRGGQGRVGCCIRPAAIFWAA</sequence>
<dbReference type="EMBL" id="AP023361">
    <property type="protein sequence ID" value="BCJ90562.1"/>
    <property type="molecule type" value="Genomic_DNA"/>
</dbReference>
<dbReference type="KEGG" id="tso:IZ6_12970"/>
<name>A0A6S6QTG4_9HYPH</name>
<reference evidence="2 3" key="1">
    <citation type="submission" date="2020-08" db="EMBL/GenBank/DDBJ databases">
        <title>Genome sequence of Rhizobiales bacterium strain IZ6.</title>
        <authorList>
            <person name="Nakai R."/>
            <person name="Naganuma T."/>
        </authorList>
    </citation>
    <scope>NUCLEOTIDE SEQUENCE [LARGE SCALE GENOMIC DNA]</scope>
    <source>
        <strain evidence="2 3">IZ6</strain>
    </source>
</reference>
<gene>
    <name evidence="2" type="ORF">IZ6_12970</name>
</gene>
<accession>A0A6S6QTG4</accession>
<evidence type="ECO:0000313" key="2">
    <source>
        <dbReference type="EMBL" id="BCJ90562.1"/>
    </source>
</evidence>
<organism evidence="2 3">
    <name type="scientific">Terrihabitans soli</name>
    <dbReference type="NCBI Taxonomy" id="708113"/>
    <lineage>
        <taxon>Bacteria</taxon>
        <taxon>Pseudomonadati</taxon>
        <taxon>Pseudomonadota</taxon>
        <taxon>Alphaproteobacteria</taxon>
        <taxon>Hyphomicrobiales</taxon>
        <taxon>Terrihabitans</taxon>
    </lineage>
</organism>
<evidence type="ECO:0000256" key="1">
    <source>
        <dbReference type="SAM" id="SignalP"/>
    </source>
</evidence>
<feature type="chain" id="PRO_5027595729" evidence="1">
    <location>
        <begin position="27"/>
        <end position="81"/>
    </location>
</feature>
<dbReference type="AlphaFoldDB" id="A0A6S6QTG4"/>